<dbReference type="InterPro" id="IPR038404">
    <property type="entry name" value="TRAP_DctP_sf"/>
</dbReference>
<dbReference type="AlphaFoldDB" id="A0A938BKH5"/>
<dbReference type="Proteomes" id="UP000703893">
    <property type="component" value="Unassembled WGS sequence"/>
</dbReference>
<evidence type="ECO:0000256" key="2">
    <source>
        <dbReference type="ARBA" id="ARBA00022448"/>
    </source>
</evidence>
<evidence type="ECO:0000256" key="1">
    <source>
        <dbReference type="ARBA" id="ARBA00009023"/>
    </source>
</evidence>
<keyword evidence="2" id="KW-0813">Transport</keyword>
<dbReference type="GO" id="GO:0055085">
    <property type="term" value="P:transmembrane transport"/>
    <property type="evidence" value="ECO:0007669"/>
    <property type="project" value="InterPro"/>
</dbReference>
<comment type="similarity">
    <text evidence="1">Belongs to the bacterial solute-binding protein 7 family.</text>
</comment>
<feature type="chain" id="PRO_5037854646" evidence="4">
    <location>
        <begin position="27"/>
        <end position="344"/>
    </location>
</feature>
<evidence type="ECO:0000256" key="3">
    <source>
        <dbReference type="ARBA" id="ARBA00022729"/>
    </source>
</evidence>
<feature type="signal peptide" evidence="4">
    <location>
        <begin position="1"/>
        <end position="26"/>
    </location>
</feature>
<accession>A0A938BKH5</accession>
<keyword evidence="3 4" id="KW-0732">Signal</keyword>
<dbReference type="PANTHER" id="PTHR33376">
    <property type="match status" value="1"/>
</dbReference>
<dbReference type="NCBIfam" id="NF037995">
    <property type="entry name" value="TRAP_S1"/>
    <property type="match status" value="1"/>
</dbReference>
<proteinExistence type="inferred from homology"/>
<reference evidence="5 6" key="1">
    <citation type="submission" date="2019-03" db="EMBL/GenBank/DDBJ databases">
        <title>Lake Tanganyika Metagenome-Assembled Genomes (MAGs).</title>
        <authorList>
            <person name="Tran P."/>
        </authorList>
    </citation>
    <scope>NUCLEOTIDE SEQUENCE [LARGE SCALE GENOMIC DNA]</scope>
    <source>
        <strain evidence="5">K_DeepCast_65m_m2_236</strain>
    </source>
</reference>
<evidence type="ECO:0000256" key="4">
    <source>
        <dbReference type="SAM" id="SignalP"/>
    </source>
</evidence>
<protein>
    <submittedName>
        <fullName evidence="5">TRAP transporter substrate-binding protein DctP</fullName>
    </submittedName>
</protein>
<sequence>MTGAWRVSLAAFGAAALLGLSPAAEAQPAAASPVTWKMVNLNRNSETWIWQKWLADEMTRRSNGRIRVEMISLPELGLTGFELVRVMRAGLMDVGEIVGGYVAGDLPIVEGPSLVGLQPNWASSRKSQKAWEEVYRRYEAQMGGKYIGSHPYDWNAAYCIKPIRRLEDVKGVKIRVFSPAMALFWKSLGAEPVSMAFAELYSALERKALDCAHTGPASGLAVRLPEVSKFLVDLRLGHQPGMIVISKKSWDALPKELQAMLEDLGKEYTERTWTLGLELTEREIKRNQAQGVEWIPMKAEYAPTVQGIVQNIVIPDWLKRVKDKDEATKAFNQHIAPLVGVTLR</sequence>
<evidence type="ECO:0000313" key="5">
    <source>
        <dbReference type="EMBL" id="MBM3276272.1"/>
    </source>
</evidence>
<evidence type="ECO:0000313" key="6">
    <source>
        <dbReference type="Proteomes" id="UP000703893"/>
    </source>
</evidence>
<dbReference type="InterPro" id="IPR018389">
    <property type="entry name" value="DctP_fam"/>
</dbReference>
<dbReference type="Pfam" id="PF03480">
    <property type="entry name" value="DctP"/>
    <property type="match status" value="1"/>
</dbReference>
<dbReference type="Gene3D" id="3.40.190.170">
    <property type="entry name" value="Bacterial extracellular solute-binding protein, family 7"/>
    <property type="match status" value="1"/>
</dbReference>
<comment type="caution">
    <text evidence="5">The sequence shown here is derived from an EMBL/GenBank/DDBJ whole genome shotgun (WGS) entry which is preliminary data.</text>
</comment>
<organism evidence="5 6">
    <name type="scientific">Candidatus Tanganyikabacteria bacterium</name>
    <dbReference type="NCBI Taxonomy" id="2961651"/>
    <lineage>
        <taxon>Bacteria</taxon>
        <taxon>Bacillati</taxon>
        <taxon>Candidatus Sericytochromatia</taxon>
        <taxon>Candidatus Tanganyikabacteria</taxon>
    </lineage>
</organism>
<gene>
    <name evidence="5" type="primary">dctP</name>
    <name evidence="5" type="ORF">FJZ00_14050</name>
</gene>
<dbReference type="EMBL" id="VGJX01000945">
    <property type="protein sequence ID" value="MBM3276272.1"/>
    <property type="molecule type" value="Genomic_DNA"/>
</dbReference>
<dbReference type="PANTHER" id="PTHR33376:SF7">
    <property type="entry name" value="C4-DICARBOXYLATE-BINDING PROTEIN DCTB"/>
    <property type="match status" value="1"/>
</dbReference>
<name>A0A938BKH5_9BACT</name>